<proteinExistence type="predicted"/>
<evidence type="ECO:0000313" key="2">
    <source>
        <dbReference type="EMBL" id="KAF0324183.1"/>
    </source>
</evidence>
<dbReference type="Proteomes" id="UP000434172">
    <property type="component" value="Unassembled WGS sequence"/>
</dbReference>
<gene>
    <name evidence="2" type="ORF">GQ607_008613</name>
</gene>
<evidence type="ECO:0000256" key="1">
    <source>
        <dbReference type="SAM" id="MobiDB-lite"/>
    </source>
</evidence>
<keyword evidence="3" id="KW-1185">Reference proteome</keyword>
<evidence type="ECO:0000313" key="3">
    <source>
        <dbReference type="Proteomes" id="UP000434172"/>
    </source>
</evidence>
<feature type="region of interest" description="Disordered" evidence="1">
    <location>
        <begin position="1"/>
        <end position="53"/>
    </location>
</feature>
<name>A0A8H3WGP4_9PEZI</name>
<accession>A0A8H3WGP4</accession>
<feature type="compositionally biased region" description="Basic and acidic residues" evidence="1">
    <location>
        <begin position="38"/>
        <end position="48"/>
    </location>
</feature>
<comment type="caution">
    <text evidence="2">The sequence shown here is derived from an EMBL/GenBank/DDBJ whole genome shotgun (WGS) entry which is preliminary data.</text>
</comment>
<sequence length="141" mass="15368">MPKPTDSAGTASGHRASLSLQFPAENHRPTSSQTNKRVGHEQARHTPEPRANMGLHSVNVVEFARLAFLRCGLRPCPNPFPTPSATLPLQSRPRPGPQGVSALEAIRFAVLASLWKPQQTNPWTPSSAFSIRPSVEARAQY</sequence>
<reference evidence="2 3" key="1">
    <citation type="submission" date="2019-12" db="EMBL/GenBank/DDBJ databases">
        <title>A genome sequence resource for the geographically widespread anthracnose pathogen Colletotrichum asianum.</title>
        <authorList>
            <person name="Meng Y."/>
        </authorList>
    </citation>
    <scope>NUCLEOTIDE SEQUENCE [LARGE SCALE GENOMIC DNA]</scope>
    <source>
        <strain evidence="2 3">ICMP 18580</strain>
    </source>
</reference>
<organism evidence="2 3">
    <name type="scientific">Colletotrichum asianum</name>
    <dbReference type="NCBI Taxonomy" id="702518"/>
    <lineage>
        <taxon>Eukaryota</taxon>
        <taxon>Fungi</taxon>
        <taxon>Dikarya</taxon>
        <taxon>Ascomycota</taxon>
        <taxon>Pezizomycotina</taxon>
        <taxon>Sordariomycetes</taxon>
        <taxon>Hypocreomycetidae</taxon>
        <taxon>Glomerellales</taxon>
        <taxon>Glomerellaceae</taxon>
        <taxon>Colletotrichum</taxon>
        <taxon>Colletotrichum gloeosporioides species complex</taxon>
    </lineage>
</organism>
<dbReference type="EMBL" id="WOWK01000046">
    <property type="protein sequence ID" value="KAF0324183.1"/>
    <property type="molecule type" value="Genomic_DNA"/>
</dbReference>
<protein>
    <submittedName>
        <fullName evidence="2">Uncharacterized protein</fullName>
    </submittedName>
</protein>
<dbReference type="AlphaFoldDB" id="A0A8H3WGP4"/>